<dbReference type="SUPFAM" id="SSF51430">
    <property type="entry name" value="NAD(P)-linked oxidoreductase"/>
    <property type="match status" value="1"/>
</dbReference>
<dbReference type="Pfam" id="PF00248">
    <property type="entry name" value="Aldo_ket_red"/>
    <property type="match status" value="1"/>
</dbReference>
<dbReference type="InterPro" id="IPR018170">
    <property type="entry name" value="Aldo/ket_reductase_CS"/>
</dbReference>
<evidence type="ECO:0000256" key="4">
    <source>
        <dbReference type="PIRSR" id="PIRSR000097-1"/>
    </source>
</evidence>
<feature type="active site" description="Proton donor" evidence="4">
    <location>
        <position position="55"/>
    </location>
</feature>
<dbReference type="FunFam" id="3.20.20.100:FF:000002">
    <property type="entry name" value="2,5-diketo-D-gluconic acid reductase A"/>
    <property type="match status" value="1"/>
</dbReference>
<proteinExistence type="inferred from homology"/>
<dbReference type="Gene3D" id="3.20.20.100">
    <property type="entry name" value="NADP-dependent oxidoreductase domain"/>
    <property type="match status" value="1"/>
</dbReference>
<evidence type="ECO:0000256" key="5">
    <source>
        <dbReference type="PIRSR" id="PIRSR000097-2"/>
    </source>
</evidence>
<comment type="caution">
    <text evidence="8">The sequence shown here is derived from an EMBL/GenBank/DDBJ whole genome shotgun (WGS) entry which is preliminary data.</text>
</comment>
<dbReference type="PROSITE" id="PS00798">
    <property type="entry name" value="ALDOKETO_REDUCTASE_1"/>
    <property type="match status" value="1"/>
</dbReference>
<dbReference type="GeneID" id="66076040"/>
<gene>
    <name evidence="8" type="ORF">E1B28_006964</name>
</gene>
<dbReference type="RefSeq" id="XP_043009751.1">
    <property type="nucleotide sequence ID" value="XM_043151671.1"/>
</dbReference>
<dbReference type="OrthoDB" id="5945798at2759"/>
<evidence type="ECO:0000259" key="7">
    <source>
        <dbReference type="Pfam" id="PF00248"/>
    </source>
</evidence>
<dbReference type="InterPro" id="IPR023210">
    <property type="entry name" value="NADP_OxRdtase_dom"/>
</dbReference>
<sequence>MSLEIPQFVLNNRIKIPSVGLGCWMGSPGCGERAYAMVQKAIKYGYRHFDTAAGYGNEEQVGKAIKDSGVPRNEFYITTKLPNLAHNQVQEAFAESLRKLDCEYLDLYLMHWPQASIDGRVLASDESPTIIETWKEMEKLLDSGKVKSIGTSNFSIKTLQTLLLHCSVVPAVNQVELHPFLPSVSLHNFCEEKRIQLTAYCPLGRPMGEQLGPHNDPTIIKLAEKLKVDPGQVLLSWGVQKNIIVIPKTENENRMKTNITLVTLSREDMEAVDKIHTEPGKHRSTLTYHDQSGRVFGWTYEQLGWDMGIGGIVNASSGGATV</sequence>
<reference evidence="8" key="1">
    <citation type="journal article" date="2021" name="Genome Biol. Evol.">
        <title>The assembled and annotated genome of the fairy-ring fungus Marasmius oreades.</title>
        <authorList>
            <person name="Hiltunen M."/>
            <person name="Ament-Velasquez S.L."/>
            <person name="Johannesson H."/>
        </authorList>
    </citation>
    <scope>NUCLEOTIDE SEQUENCE</scope>
    <source>
        <strain evidence="8">03SP1</strain>
    </source>
</reference>
<feature type="binding site" evidence="5">
    <location>
        <position position="111"/>
    </location>
    <ligand>
        <name>substrate</name>
    </ligand>
</feature>
<accession>A0A9P7S0P9</accession>
<keyword evidence="2" id="KW-0521">NADP</keyword>
<evidence type="ECO:0000313" key="9">
    <source>
        <dbReference type="Proteomes" id="UP001049176"/>
    </source>
</evidence>
<dbReference type="InterPro" id="IPR036812">
    <property type="entry name" value="NAD(P)_OxRdtase_dom_sf"/>
</dbReference>
<comment type="similarity">
    <text evidence="1">Belongs to the aldo/keto reductase family.</text>
</comment>
<evidence type="ECO:0000256" key="2">
    <source>
        <dbReference type="ARBA" id="ARBA00022857"/>
    </source>
</evidence>
<dbReference type="InterPro" id="IPR020471">
    <property type="entry name" value="AKR"/>
</dbReference>
<name>A0A9P7S0P9_9AGAR</name>
<dbReference type="AlphaFoldDB" id="A0A9P7S0P9"/>
<dbReference type="PANTHER" id="PTHR43827:SF3">
    <property type="entry name" value="NADP-DEPENDENT OXIDOREDUCTASE DOMAIN-CONTAINING PROTEIN"/>
    <property type="match status" value="1"/>
</dbReference>
<keyword evidence="3" id="KW-0560">Oxidoreductase</keyword>
<protein>
    <recommendedName>
        <fullName evidence="7">NADP-dependent oxidoreductase domain-containing protein</fullName>
    </recommendedName>
</protein>
<dbReference type="KEGG" id="more:E1B28_006964"/>
<feature type="site" description="Lowers pKa of active site Tyr" evidence="6">
    <location>
        <position position="80"/>
    </location>
</feature>
<dbReference type="CDD" id="cd19071">
    <property type="entry name" value="AKR_AKR1-5-like"/>
    <property type="match status" value="1"/>
</dbReference>
<evidence type="ECO:0000256" key="3">
    <source>
        <dbReference type="ARBA" id="ARBA00023002"/>
    </source>
</evidence>
<dbReference type="PANTHER" id="PTHR43827">
    <property type="entry name" value="2,5-DIKETO-D-GLUCONIC ACID REDUCTASE"/>
    <property type="match status" value="1"/>
</dbReference>
<evidence type="ECO:0000313" key="8">
    <source>
        <dbReference type="EMBL" id="KAG7093281.1"/>
    </source>
</evidence>
<dbReference type="GO" id="GO:0016616">
    <property type="term" value="F:oxidoreductase activity, acting on the CH-OH group of donors, NAD or NADP as acceptor"/>
    <property type="evidence" value="ECO:0007669"/>
    <property type="project" value="UniProtKB-ARBA"/>
</dbReference>
<dbReference type="PRINTS" id="PR00069">
    <property type="entry name" value="ALDKETRDTASE"/>
</dbReference>
<keyword evidence="9" id="KW-1185">Reference proteome</keyword>
<dbReference type="PIRSF" id="PIRSF000097">
    <property type="entry name" value="AKR"/>
    <property type="match status" value="1"/>
</dbReference>
<organism evidence="8 9">
    <name type="scientific">Marasmius oreades</name>
    <name type="common">fairy-ring Marasmius</name>
    <dbReference type="NCBI Taxonomy" id="181124"/>
    <lineage>
        <taxon>Eukaryota</taxon>
        <taxon>Fungi</taxon>
        <taxon>Dikarya</taxon>
        <taxon>Basidiomycota</taxon>
        <taxon>Agaricomycotina</taxon>
        <taxon>Agaricomycetes</taxon>
        <taxon>Agaricomycetidae</taxon>
        <taxon>Agaricales</taxon>
        <taxon>Marasmiineae</taxon>
        <taxon>Marasmiaceae</taxon>
        <taxon>Marasmius</taxon>
    </lineage>
</organism>
<evidence type="ECO:0000256" key="1">
    <source>
        <dbReference type="ARBA" id="ARBA00007905"/>
    </source>
</evidence>
<dbReference type="Proteomes" id="UP001049176">
    <property type="component" value="Chromosome 4"/>
</dbReference>
<dbReference type="EMBL" id="CM032184">
    <property type="protein sequence ID" value="KAG7093281.1"/>
    <property type="molecule type" value="Genomic_DNA"/>
</dbReference>
<feature type="domain" description="NADP-dependent oxidoreductase" evidence="7">
    <location>
        <begin position="31"/>
        <end position="275"/>
    </location>
</feature>
<evidence type="ECO:0000256" key="6">
    <source>
        <dbReference type="PIRSR" id="PIRSR000097-3"/>
    </source>
</evidence>